<evidence type="ECO:0000259" key="1">
    <source>
        <dbReference type="PROSITE" id="PS51819"/>
    </source>
</evidence>
<reference evidence="2 3" key="1">
    <citation type="submission" date="2018-06" db="EMBL/GenBank/DDBJ databases">
        <authorList>
            <consortium name="Pathogen Informatics"/>
            <person name="Doyle S."/>
        </authorList>
    </citation>
    <scope>NUCLEOTIDE SEQUENCE [LARGE SCALE GENOMIC DNA]</scope>
    <source>
        <strain evidence="2 3">NCTC11842</strain>
    </source>
</reference>
<dbReference type="InterPro" id="IPR041581">
    <property type="entry name" value="Glyoxalase_6"/>
</dbReference>
<evidence type="ECO:0000313" key="3">
    <source>
        <dbReference type="Proteomes" id="UP000250443"/>
    </source>
</evidence>
<organism evidence="2 3">
    <name type="scientific">Pseudomonas luteola</name>
    <dbReference type="NCBI Taxonomy" id="47886"/>
    <lineage>
        <taxon>Bacteria</taxon>
        <taxon>Pseudomonadati</taxon>
        <taxon>Pseudomonadota</taxon>
        <taxon>Gammaproteobacteria</taxon>
        <taxon>Pseudomonadales</taxon>
        <taxon>Pseudomonadaceae</taxon>
        <taxon>Pseudomonas</taxon>
    </lineage>
</organism>
<dbReference type="GO" id="GO:0016829">
    <property type="term" value="F:lyase activity"/>
    <property type="evidence" value="ECO:0007669"/>
    <property type="project" value="UniProtKB-KW"/>
</dbReference>
<sequence>MTIRLLINLDVDDLERGIQFYTQALDLTVQRKLYDGQVVELAGADVPIYLLQKPAGSETAGQVRQYGQHWTPVHLDVVVDNLDAALARVLAAGATLEGDVRRSAFRDMAVLRDPFGHGFCLLRFYGEPYSDG</sequence>
<dbReference type="PROSITE" id="PS51819">
    <property type="entry name" value="VOC"/>
    <property type="match status" value="1"/>
</dbReference>
<name>A0A2X2CVQ7_PSELU</name>
<dbReference type="InterPro" id="IPR037523">
    <property type="entry name" value="VOC_core"/>
</dbReference>
<accession>A0A2X2CVQ7</accession>
<protein>
    <submittedName>
        <fullName evidence="2">Putative lyase</fullName>
    </submittedName>
</protein>
<dbReference type="InterPro" id="IPR029068">
    <property type="entry name" value="Glyas_Bleomycin-R_OHBP_Dase"/>
</dbReference>
<dbReference type="SUPFAM" id="SSF54593">
    <property type="entry name" value="Glyoxalase/Bleomycin resistance protein/Dihydroxybiphenyl dioxygenase"/>
    <property type="match status" value="1"/>
</dbReference>
<dbReference type="Pfam" id="PF18029">
    <property type="entry name" value="Glyoxalase_6"/>
    <property type="match status" value="1"/>
</dbReference>
<dbReference type="EMBL" id="UAUF01000014">
    <property type="protein sequence ID" value="SPZ12842.1"/>
    <property type="molecule type" value="Genomic_DNA"/>
</dbReference>
<dbReference type="PANTHER" id="PTHR35908">
    <property type="entry name" value="HYPOTHETICAL FUSION PROTEIN"/>
    <property type="match status" value="1"/>
</dbReference>
<dbReference type="Proteomes" id="UP000250443">
    <property type="component" value="Unassembled WGS sequence"/>
</dbReference>
<proteinExistence type="predicted"/>
<feature type="domain" description="VOC" evidence="1">
    <location>
        <begin position="3"/>
        <end position="124"/>
    </location>
</feature>
<dbReference type="AlphaFoldDB" id="A0A2X2CVQ7"/>
<gene>
    <name evidence="2" type="ORF">NCTC11842_04699</name>
</gene>
<dbReference type="PANTHER" id="PTHR35908:SF1">
    <property type="entry name" value="CONSERVED PROTEIN"/>
    <property type="match status" value="1"/>
</dbReference>
<dbReference type="Gene3D" id="3.10.180.10">
    <property type="entry name" value="2,3-Dihydroxybiphenyl 1,2-Dioxygenase, domain 1"/>
    <property type="match status" value="1"/>
</dbReference>
<keyword evidence="2" id="KW-0456">Lyase</keyword>
<evidence type="ECO:0000313" key="2">
    <source>
        <dbReference type="EMBL" id="SPZ12842.1"/>
    </source>
</evidence>
<dbReference type="RefSeq" id="WP_010796435.1">
    <property type="nucleotide sequence ID" value="NZ_CP069262.1"/>
</dbReference>